<dbReference type="PROSITE" id="PS00518">
    <property type="entry name" value="ZF_RING_1"/>
    <property type="match status" value="1"/>
</dbReference>
<keyword evidence="8" id="KW-0862">Zinc</keyword>
<reference evidence="12 13" key="1">
    <citation type="submission" date="2014-04" db="EMBL/GenBank/DDBJ databases">
        <title>Evolutionary Origins and Diversification of the Mycorrhizal Mutualists.</title>
        <authorList>
            <consortium name="DOE Joint Genome Institute"/>
            <consortium name="Mycorrhizal Genomics Consortium"/>
            <person name="Kohler A."/>
            <person name="Kuo A."/>
            <person name="Nagy L.G."/>
            <person name="Floudas D."/>
            <person name="Copeland A."/>
            <person name="Barry K.W."/>
            <person name="Cichocki N."/>
            <person name="Veneault-Fourrey C."/>
            <person name="LaButti K."/>
            <person name="Lindquist E.A."/>
            <person name="Lipzen A."/>
            <person name="Lundell T."/>
            <person name="Morin E."/>
            <person name="Murat C."/>
            <person name="Riley R."/>
            <person name="Ohm R."/>
            <person name="Sun H."/>
            <person name="Tunlid A."/>
            <person name="Henrissat B."/>
            <person name="Grigoriev I.V."/>
            <person name="Hibbett D.S."/>
            <person name="Martin F."/>
        </authorList>
    </citation>
    <scope>NUCLEOTIDE SEQUENCE [LARGE SCALE GENOMIC DNA]</scope>
    <source>
        <strain evidence="12 13">MD-312</strain>
    </source>
</reference>
<dbReference type="Gene3D" id="3.30.40.10">
    <property type="entry name" value="Zinc/RING finger domain, C3HC4 (zinc finger)"/>
    <property type="match status" value="1"/>
</dbReference>
<evidence type="ECO:0000313" key="12">
    <source>
        <dbReference type="EMBL" id="KIJ59182.1"/>
    </source>
</evidence>
<name>A0A0C9W8X8_9AGAM</name>
<dbReference type="CDD" id="cd22584">
    <property type="entry name" value="Rcat_RBR_unk"/>
    <property type="match status" value="1"/>
</dbReference>
<keyword evidence="7" id="KW-0833">Ubl conjugation pathway</keyword>
<keyword evidence="4" id="KW-0479">Metal-binding</keyword>
<organism evidence="12 13">
    <name type="scientific">Hydnomerulius pinastri MD-312</name>
    <dbReference type="NCBI Taxonomy" id="994086"/>
    <lineage>
        <taxon>Eukaryota</taxon>
        <taxon>Fungi</taxon>
        <taxon>Dikarya</taxon>
        <taxon>Basidiomycota</taxon>
        <taxon>Agaricomycotina</taxon>
        <taxon>Agaricomycetes</taxon>
        <taxon>Agaricomycetidae</taxon>
        <taxon>Boletales</taxon>
        <taxon>Boletales incertae sedis</taxon>
        <taxon>Leucogyrophana</taxon>
    </lineage>
</organism>
<dbReference type="PROSITE" id="PS50089">
    <property type="entry name" value="ZF_RING_2"/>
    <property type="match status" value="1"/>
</dbReference>
<gene>
    <name evidence="12" type="ORF">HYDPIDRAFT_101186</name>
</gene>
<keyword evidence="13" id="KW-1185">Reference proteome</keyword>
<dbReference type="GO" id="GO:0016567">
    <property type="term" value="P:protein ubiquitination"/>
    <property type="evidence" value="ECO:0007669"/>
    <property type="project" value="InterPro"/>
</dbReference>
<dbReference type="InterPro" id="IPR001841">
    <property type="entry name" value="Znf_RING"/>
</dbReference>
<evidence type="ECO:0000256" key="7">
    <source>
        <dbReference type="ARBA" id="ARBA00022786"/>
    </source>
</evidence>
<evidence type="ECO:0000256" key="1">
    <source>
        <dbReference type="ARBA" id="ARBA00001798"/>
    </source>
</evidence>
<dbReference type="PANTHER" id="PTHR11685">
    <property type="entry name" value="RBR FAMILY RING FINGER AND IBR DOMAIN-CONTAINING"/>
    <property type="match status" value="1"/>
</dbReference>
<dbReference type="InterPro" id="IPR044066">
    <property type="entry name" value="TRIAD_supradom"/>
</dbReference>
<dbReference type="EMBL" id="KN839894">
    <property type="protein sequence ID" value="KIJ59182.1"/>
    <property type="molecule type" value="Genomic_DNA"/>
</dbReference>
<comment type="catalytic activity">
    <reaction evidence="1">
        <text>[E2 ubiquitin-conjugating enzyme]-S-ubiquitinyl-L-cysteine + [acceptor protein]-L-lysine = [E2 ubiquitin-conjugating enzyme]-L-cysteine + [acceptor protein]-N(6)-ubiquitinyl-L-lysine.</text>
        <dbReference type="EC" id="2.3.2.31"/>
    </reaction>
</comment>
<proteinExistence type="predicted"/>
<dbReference type="InterPro" id="IPR013083">
    <property type="entry name" value="Znf_RING/FYVE/PHD"/>
</dbReference>
<dbReference type="SMART" id="SM00647">
    <property type="entry name" value="IBR"/>
    <property type="match status" value="2"/>
</dbReference>
<evidence type="ECO:0000313" key="13">
    <source>
        <dbReference type="Proteomes" id="UP000053820"/>
    </source>
</evidence>
<dbReference type="InterPro" id="IPR002867">
    <property type="entry name" value="IBR_dom"/>
</dbReference>
<evidence type="ECO:0000256" key="4">
    <source>
        <dbReference type="ARBA" id="ARBA00022723"/>
    </source>
</evidence>
<protein>
    <recommendedName>
        <fullName evidence="2">RBR-type E3 ubiquitin transferase</fullName>
        <ecNumber evidence="2">2.3.2.31</ecNumber>
    </recommendedName>
</protein>
<dbReference type="AlphaFoldDB" id="A0A0C9W8X8"/>
<evidence type="ECO:0000256" key="6">
    <source>
        <dbReference type="ARBA" id="ARBA00022771"/>
    </source>
</evidence>
<dbReference type="EC" id="2.3.2.31" evidence="2"/>
<dbReference type="HOGENOM" id="CLU_022048_5_2_1"/>
<evidence type="ECO:0000256" key="3">
    <source>
        <dbReference type="ARBA" id="ARBA00022679"/>
    </source>
</evidence>
<dbReference type="InterPro" id="IPR031127">
    <property type="entry name" value="E3_UB_ligase_RBR"/>
</dbReference>
<evidence type="ECO:0000256" key="5">
    <source>
        <dbReference type="ARBA" id="ARBA00022737"/>
    </source>
</evidence>
<dbReference type="OrthoDB" id="9977870at2759"/>
<dbReference type="Gene3D" id="1.20.120.1750">
    <property type="match status" value="1"/>
</dbReference>
<sequence>MLSLSIECVVCADAFEDADCLHAPCLHYFCRQCLMNMAEAANRDESLLPLQCCHKQLPTETFLQFLPESVRAAFYAKSAEASTPPPQRLYCPNKKCSIFLGKSSGEGSLHDIACPECSTAVCSGCKTRAHPREDCKENELAIEARALATAKGWQTCPGCKAIVELKDGCYHMTCRCQTQFCYGCGAKWKTCGC</sequence>
<dbReference type="GO" id="GO:0008270">
    <property type="term" value="F:zinc ion binding"/>
    <property type="evidence" value="ECO:0007669"/>
    <property type="project" value="UniProtKB-KW"/>
</dbReference>
<feature type="domain" description="RING-type" evidence="11">
    <location>
        <begin position="4"/>
        <end position="193"/>
    </location>
</feature>
<keyword evidence="5" id="KW-0677">Repeat</keyword>
<dbReference type="Proteomes" id="UP000053820">
    <property type="component" value="Unassembled WGS sequence"/>
</dbReference>
<keyword evidence="3" id="KW-0808">Transferase</keyword>
<dbReference type="Pfam" id="PF01485">
    <property type="entry name" value="IBR"/>
    <property type="match status" value="2"/>
</dbReference>
<evidence type="ECO:0000256" key="9">
    <source>
        <dbReference type="PROSITE-ProRule" id="PRU00175"/>
    </source>
</evidence>
<keyword evidence="6 9" id="KW-0863">Zinc-finger</keyword>
<accession>A0A0C9W8X8</accession>
<evidence type="ECO:0000256" key="8">
    <source>
        <dbReference type="ARBA" id="ARBA00022833"/>
    </source>
</evidence>
<feature type="domain" description="RING-type" evidence="10">
    <location>
        <begin position="8"/>
        <end position="52"/>
    </location>
</feature>
<evidence type="ECO:0000259" key="10">
    <source>
        <dbReference type="PROSITE" id="PS50089"/>
    </source>
</evidence>
<dbReference type="SUPFAM" id="SSF57850">
    <property type="entry name" value="RING/U-box"/>
    <property type="match status" value="3"/>
</dbReference>
<dbReference type="InterPro" id="IPR017907">
    <property type="entry name" value="Znf_RING_CS"/>
</dbReference>
<evidence type="ECO:0000259" key="11">
    <source>
        <dbReference type="PROSITE" id="PS51873"/>
    </source>
</evidence>
<dbReference type="PROSITE" id="PS51873">
    <property type="entry name" value="TRIAD"/>
    <property type="match status" value="1"/>
</dbReference>
<dbReference type="GO" id="GO:0061630">
    <property type="term" value="F:ubiquitin protein ligase activity"/>
    <property type="evidence" value="ECO:0007669"/>
    <property type="project" value="UniProtKB-EC"/>
</dbReference>
<evidence type="ECO:0000256" key="2">
    <source>
        <dbReference type="ARBA" id="ARBA00012251"/>
    </source>
</evidence>